<accession>A0ABN0YHU2</accession>
<sequence length="381" mass="41640">MSLFRLFTLGLLLVTAAAGCSKPEPAVQPLANPTFFASENPKSLKDWGMVQVSDGALVLGERVVSYDLTTPLFTDYAQKLRTIWMPAGVSADYDPKDVLSFPVGTVISKTFFYQTDRKGQVLQKADPELIHDGDGLDLGHVRMIETRLLVRREEGWAALTYLWNDTQTEAVLHRIGENVPLTLVRENGTKEPFNYIVPNVTQCSACHATNVATRVIQPIGPKARLMNHDFTFAEKSENQLTRLAAMGYLKGLPAQQDLPLQVSWIDPNASTDERARAYLDVNCGHCHTPQGPAGTSGLYLDASATQPKPTGVCKLPVAAGAGTGNLLFDIVPGKAGESIIPFRMDSTNPAIMMPEIGRSTRHEEGIALIRFWIDAMKGSCQ</sequence>
<name>A0ABN0YHU2_9CAUL</name>
<dbReference type="NCBIfam" id="TIGR03806">
    <property type="entry name" value="chp_HNE_0200"/>
    <property type="match status" value="1"/>
</dbReference>
<evidence type="ECO:0000313" key="1">
    <source>
        <dbReference type="EMBL" id="GAA0396044.1"/>
    </source>
</evidence>
<protein>
    <recommendedName>
        <fullName evidence="3">Repeat protein (TIGR03806 family)</fullName>
    </recommendedName>
</protein>
<keyword evidence="2" id="KW-1185">Reference proteome</keyword>
<dbReference type="InterPro" id="IPR022269">
    <property type="entry name" value="SO_2930-like_C"/>
</dbReference>
<dbReference type="PROSITE" id="PS51257">
    <property type="entry name" value="PROKAR_LIPOPROTEIN"/>
    <property type="match status" value="1"/>
</dbReference>
<organism evidence="1 2">
    <name type="scientific">Brevundimonas terrae</name>
    <dbReference type="NCBI Taxonomy" id="363631"/>
    <lineage>
        <taxon>Bacteria</taxon>
        <taxon>Pseudomonadati</taxon>
        <taxon>Pseudomonadota</taxon>
        <taxon>Alphaproteobacteria</taxon>
        <taxon>Caulobacterales</taxon>
        <taxon>Caulobacteraceae</taxon>
        <taxon>Brevundimonas</taxon>
    </lineage>
</organism>
<gene>
    <name evidence="1" type="ORF">GCM10009093_23290</name>
</gene>
<dbReference type="Proteomes" id="UP001500791">
    <property type="component" value="Unassembled WGS sequence"/>
</dbReference>
<proteinExistence type="predicted"/>
<dbReference type="RefSeq" id="WP_167177977.1">
    <property type="nucleotide sequence ID" value="NZ_BAAAEJ010000008.1"/>
</dbReference>
<evidence type="ECO:0008006" key="3">
    <source>
        <dbReference type="Google" id="ProtNLM"/>
    </source>
</evidence>
<evidence type="ECO:0000313" key="2">
    <source>
        <dbReference type="Proteomes" id="UP001500791"/>
    </source>
</evidence>
<comment type="caution">
    <text evidence="1">The sequence shown here is derived from an EMBL/GenBank/DDBJ whole genome shotgun (WGS) entry which is preliminary data.</text>
</comment>
<dbReference type="EMBL" id="BAAAEJ010000008">
    <property type="protein sequence ID" value="GAA0396044.1"/>
    <property type="molecule type" value="Genomic_DNA"/>
</dbReference>
<reference evidence="1 2" key="1">
    <citation type="journal article" date="2019" name="Int. J. Syst. Evol. Microbiol.">
        <title>The Global Catalogue of Microorganisms (GCM) 10K type strain sequencing project: providing services to taxonomists for standard genome sequencing and annotation.</title>
        <authorList>
            <consortium name="The Broad Institute Genomics Platform"/>
            <consortium name="The Broad Institute Genome Sequencing Center for Infectious Disease"/>
            <person name="Wu L."/>
            <person name="Ma J."/>
        </authorList>
    </citation>
    <scope>NUCLEOTIDE SEQUENCE [LARGE SCALE GENOMIC DNA]</scope>
    <source>
        <strain evidence="1 2">JCM 13476</strain>
    </source>
</reference>